<sequence>MTYAWLSGGSTDNIVGQDERKFISLDGTLFFSHLMPEDQNSYACSLSVYSTQAGSYGPFFRLISSTDFYNETFTPRLDSSQPQIFPEEPKIGDSIYLECFAYGNPIPQYKWSRLDGKPLPSRAHISNYGRVLKIDKATYSDSGRYKCLATNPYGSVAGEITVRLRAPPTILQGLHDHLISTESNARFECLLSSADSDSTVEWFKDTKPIAPLLMPAEQRKRISIRNNILTISGTTESDSGVYQCIVANDVGSSTSSALLYVKDSKPTFPPNAMPRRVFATVESTVRIPCIFEASPRVHGRWSDEGGSHLPTMGRLRDEHGIMTIEKVLMEDSGLFFCTAHNRIGKAHAQVQLIIMEKPSIRTKANNARYSSDDAVNISCEVEMECVDNSECPESLVEYKINDRPMSAYPAIRTKVHEHAMRKANHRGKHVKQLMDIRIPNDGGGKTIGRFACSSLYGGFSEVVPRPHIPSPIALTIEETHKGTTLRLRWRLPPQHRDTRDHSSKIDEYVVELRTKRNRKWIAADHKLVSHMEKDSVTVKNLAPNTEYQFRVRSVESSIIGEPSIPSEWIRTPPGPPIEKVDALKWRPLDSQTLLVEWQPIELQQHSGDNLRYRVSWQESSPNRTLVDDVERNNLDSDQPQAILKLNSTDGCRMVVLKVTPVNDQGSGSDSMETIAFINSHGQLKKVEMHNVRPVNATHVNISWVWEENSECDTKHAVQITCISKDGEEVIATVDSDLTHLTLGGLEAETAYDCTLKAVDNHGNFGPASKQFRIHTKQHPPEAAPIITKLRLQQLPEGFTTLLEWTAIELQQPNRSDYGCGYKIYIYISETATEPIILDMPVQRLSDRRAPSARLDGLKLMMKYIVHVAGYNPGGIGPISAPESTRLGSQSSIDLHVYSMTDSFRVLPMFLYSLIALIVLF</sequence>
<dbReference type="Pfam" id="PF07679">
    <property type="entry name" value="I-set"/>
    <property type="match status" value="2"/>
</dbReference>
<dbReference type="PROSITE" id="PS50835">
    <property type="entry name" value="IG_LIKE"/>
    <property type="match status" value="4"/>
</dbReference>
<evidence type="ECO:0000256" key="2">
    <source>
        <dbReference type="ARBA" id="ARBA00022475"/>
    </source>
</evidence>
<dbReference type="InterPro" id="IPR003599">
    <property type="entry name" value="Ig_sub"/>
</dbReference>
<dbReference type="PANTHER" id="PTHR44170:SF6">
    <property type="entry name" value="CONTACTIN"/>
    <property type="match status" value="1"/>
</dbReference>
<gene>
    <name evidence="10" type="ORF">CBOVIS_LOCUS12749</name>
</gene>
<evidence type="ECO:0000256" key="3">
    <source>
        <dbReference type="ARBA" id="ARBA00022737"/>
    </source>
</evidence>
<organism evidence="10 11">
    <name type="scientific">Caenorhabditis bovis</name>
    <dbReference type="NCBI Taxonomy" id="2654633"/>
    <lineage>
        <taxon>Eukaryota</taxon>
        <taxon>Metazoa</taxon>
        <taxon>Ecdysozoa</taxon>
        <taxon>Nematoda</taxon>
        <taxon>Chromadorea</taxon>
        <taxon>Rhabditida</taxon>
        <taxon>Rhabditina</taxon>
        <taxon>Rhabditomorpha</taxon>
        <taxon>Rhabditoidea</taxon>
        <taxon>Rhabditidae</taxon>
        <taxon>Peloderinae</taxon>
        <taxon>Caenorhabditis</taxon>
    </lineage>
</organism>
<comment type="subcellular location">
    <subcellularLocation>
        <location evidence="1">Cell membrane</location>
    </subcellularLocation>
</comment>
<evidence type="ECO:0000256" key="4">
    <source>
        <dbReference type="ARBA" id="ARBA00023136"/>
    </source>
</evidence>
<dbReference type="InterPro" id="IPR007110">
    <property type="entry name" value="Ig-like_dom"/>
</dbReference>
<dbReference type="Proteomes" id="UP000494206">
    <property type="component" value="Unassembled WGS sequence"/>
</dbReference>
<dbReference type="EMBL" id="CADEPM010000013">
    <property type="protein sequence ID" value="CAB3411347.1"/>
    <property type="molecule type" value="Genomic_DNA"/>
</dbReference>
<evidence type="ECO:0000256" key="6">
    <source>
        <dbReference type="ARBA" id="ARBA00023180"/>
    </source>
</evidence>
<comment type="caution">
    <text evidence="10">The sequence shown here is derived from an EMBL/GenBank/DDBJ whole genome shotgun (WGS) entry which is preliminary data.</text>
</comment>
<dbReference type="Pfam" id="PF13927">
    <property type="entry name" value="Ig_3"/>
    <property type="match status" value="1"/>
</dbReference>
<dbReference type="GO" id="GO:0030424">
    <property type="term" value="C:axon"/>
    <property type="evidence" value="ECO:0007669"/>
    <property type="project" value="TreeGrafter"/>
</dbReference>
<feature type="domain" description="Ig-like" evidence="8">
    <location>
        <begin position="168"/>
        <end position="260"/>
    </location>
</feature>
<dbReference type="CDD" id="cd00063">
    <property type="entry name" value="FN3"/>
    <property type="match status" value="2"/>
</dbReference>
<dbReference type="Gene3D" id="2.60.40.10">
    <property type="entry name" value="Immunoglobulins"/>
    <property type="match status" value="6"/>
</dbReference>
<dbReference type="InterPro" id="IPR036179">
    <property type="entry name" value="Ig-like_dom_sf"/>
</dbReference>
<feature type="domain" description="Fibronectin type-III" evidence="9">
    <location>
        <begin position="684"/>
        <end position="778"/>
    </location>
</feature>
<dbReference type="AlphaFoldDB" id="A0A8S1FE70"/>
<accession>A0A8S1FE70</accession>
<evidence type="ECO:0000313" key="10">
    <source>
        <dbReference type="EMBL" id="CAB3411347.1"/>
    </source>
</evidence>
<reference evidence="10 11" key="1">
    <citation type="submission" date="2020-04" db="EMBL/GenBank/DDBJ databases">
        <authorList>
            <person name="Laetsch R D."/>
            <person name="Stevens L."/>
            <person name="Kumar S."/>
            <person name="Blaxter L. M."/>
        </authorList>
    </citation>
    <scope>NUCLEOTIDE SEQUENCE [LARGE SCALE GENOMIC DNA]</scope>
</reference>
<proteinExistence type="predicted"/>
<keyword evidence="11" id="KW-1185">Reference proteome</keyword>
<dbReference type="GO" id="GO:0007411">
    <property type="term" value="P:axon guidance"/>
    <property type="evidence" value="ECO:0007669"/>
    <property type="project" value="TreeGrafter"/>
</dbReference>
<dbReference type="InterPro" id="IPR003598">
    <property type="entry name" value="Ig_sub2"/>
</dbReference>
<name>A0A8S1FE70_9PELO</name>
<keyword evidence="5" id="KW-1015">Disulfide bond</keyword>
<feature type="domain" description="Ig-like" evidence="8">
    <location>
        <begin position="1"/>
        <end position="47"/>
    </location>
</feature>
<dbReference type="InterPro" id="IPR003961">
    <property type="entry name" value="FN3_dom"/>
</dbReference>
<evidence type="ECO:0000259" key="8">
    <source>
        <dbReference type="PROSITE" id="PS50835"/>
    </source>
</evidence>
<keyword evidence="2" id="KW-1003">Cell membrane</keyword>
<dbReference type="OrthoDB" id="5982258at2759"/>
<dbReference type="GO" id="GO:0005886">
    <property type="term" value="C:plasma membrane"/>
    <property type="evidence" value="ECO:0007669"/>
    <property type="project" value="UniProtKB-SubCell"/>
</dbReference>
<dbReference type="PANTHER" id="PTHR44170">
    <property type="entry name" value="PROTEIN SIDEKICK"/>
    <property type="match status" value="1"/>
</dbReference>
<feature type="domain" description="Ig-like" evidence="8">
    <location>
        <begin position="82"/>
        <end position="163"/>
    </location>
</feature>
<dbReference type="InterPro" id="IPR013098">
    <property type="entry name" value="Ig_I-set"/>
</dbReference>
<evidence type="ECO:0000256" key="1">
    <source>
        <dbReference type="ARBA" id="ARBA00004236"/>
    </source>
</evidence>
<dbReference type="SMART" id="SM00409">
    <property type="entry name" value="IG"/>
    <property type="match status" value="3"/>
</dbReference>
<dbReference type="Pfam" id="PF00041">
    <property type="entry name" value="fn3"/>
    <property type="match status" value="1"/>
</dbReference>
<dbReference type="InterPro" id="IPR036116">
    <property type="entry name" value="FN3_sf"/>
</dbReference>
<dbReference type="InterPro" id="IPR013783">
    <property type="entry name" value="Ig-like_fold"/>
</dbReference>
<dbReference type="PROSITE" id="PS50853">
    <property type="entry name" value="FN3"/>
    <property type="match status" value="2"/>
</dbReference>
<keyword evidence="6" id="KW-0325">Glycoprotein</keyword>
<dbReference type="SUPFAM" id="SSF49265">
    <property type="entry name" value="Fibronectin type III"/>
    <property type="match status" value="2"/>
</dbReference>
<protein>
    <submittedName>
        <fullName evidence="10">Uncharacterized protein</fullName>
    </submittedName>
</protein>
<dbReference type="SMART" id="SM00060">
    <property type="entry name" value="FN3"/>
    <property type="match status" value="3"/>
</dbReference>
<feature type="domain" description="Fibronectin type-III" evidence="9">
    <location>
        <begin position="470"/>
        <end position="574"/>
    </location>
</feature>
<evidence type="ECO:0000256" key="5">
    <source>
        <dbReference type="ARBA" id="ARBA00023157"/>
    </source>
</evidence>
<keyword evidence="7" id="KW-0393">Immunoglobulin domain</keyword>
<keyword evidence="3" id="KW-0677">Repeat</keyword>
<evidence type="ECO:0000313" key="11">
    <source>
        <dbReference type="Proteomes" id="UP000494206"/>
    </source>
</evidence>
<dbReference type="CDD" id="cd00096">
    <property type="entry name" value="Ig"/>
    <property type="match status" value="1"/>
</dbReference>
<dbReference type="SUPFAM" id="SSF48726">
    <property type="entry name" value="Immunoglobulin"/>
    <property type="match status" value="3"/>
</dbReference>
<evidence type="ECO:0000256" key="7">
    <source>
        <dbReference type="ARBA" id="ARBA00023319"/>
    </source>
</evidence>
<feature type="domain" description="Ig-like" evidence="8">
    <location>
        <begin position="266"/>
        <end position="353"/>
    </location>
</feature>
<dbReference type="SMART" id="SM00408">
    <property type="entry name" value="IGc2"/>
    <property type="match status" value="3"/>
</dbReference>
<keyword evidence="4" id="KW-0472">Membrane</keyword>
<evidence type="ECO:0000259" key="9">
    <source>
        <dbReference type="PROSITE" id="PS50853"/>
    </source>
</evidence>
<dbReference type="FunFam" id="2.60.40.10:FF:000005">
    <property type="entry name" value="Neuronal cell adhesion molecule"/>
    <property type="match status" value="1"/>
</dbReference>
<dbReference type="GO" id="GO:0098609">
    <property type="term" value="P:cell-cell adhesion"/>
    <property type="evidence" value="ECO:0007669"/>
    <property type="project" value="TreeGrafter"/>
</dbReference>